<evidence type="ECO:0000256" key="3">
    <source>
        <dbReference type="SAM" id="SignalP"/>
    </source>
</evidence>
<evidence type="ECO:0000259" key="4">
    <source>
        <dbReference type="PROSITE" id="PS50041"/>
    </source>
</evidence>
<dbReference type="Bgee" id="ENSLACG00000017887">
    <property type="expression patterns" value="Expressed in pelvic fin and 4 other cell types or tissues"/>
</dbReference>
<dbReference type="EMBL" id="AFYH01006447">
    <property type="status" value="NOT_ANNOTATED_CDS"/>
    <property type="molecule type" value="Genomic_DNA"/>
</dbReference>
<keyword evidence="1" id="KW-0430">Lectin</keyword>
<dbReference type="Ensembl" id="ENSLACT00000020498.1">
    <property type="protein sequence ID" value="ENSLACP00000020358.1"/>
    <property type="gene ID" value="ENSLACG00000017887.1"/>
</dbReference>
<keyword evidence="2" id="KW-1015">Disulfide bond</keyword>
<dbReference type="CDD" id="cd03590">
    <property type="entry name" value="CLECT_DC-SIGN_like"/>
    <property type="match status" value="1"/>
</dbReference>
<evidence type="ECO:0000256" key="2">
    <source>
        <dbReference type="ARBA" id="ARBA00023157"/>
    </source>
</evidence>
<dbReference type="InterPro" id="IPR016187">
    <property type="entry name" value="CTDL_fold"/>
</dbReference>
<dbReference type="SUPFAM" id="SSF56436">
    <property type="entry name" value="C-type lectin-like"/>
    <property type="match status" value="1"/>
</dbReference>
<dbReference type="Pfam" id="PF00059">
    <property type="entry name" value="Lectin_C"/>
    <property type="match status" value="1"/>
</dbReference>
<feature type="domain" description="C-type lectin" evidence="4">
    <location>
        <begin position="74"/>
        <end position="194"/>
    </location>
</feature>
<dbReference type="InterPro" id="IPR018378">
    <property type="entry name" value="C-type_lectin_CS"/>
</dbReference>
<dbReference type="PROSITE" id="PS00615">
    <property type="entry name" value="C_TYPE_LECTIN_1"/>
    <property type="match status" value="1"/>
</dbReference>
<reference evidence="5" key="2">
    <citation type="submission" date="2025-08" db="UniProtKB">
        <authorList>
            <consortium name="Ensembl"/>
        </authorList>
    </citation>
    <scope>IDENTIFICATION</scope>
</reference>
<name>H3BEN7_LATCH</name>
<dbReference type="HOGENOM" id="CLU_049894_7_6_1"/>
<keyword evidence="6" id="KW-1185">Reference proteome</keyword>
<feature type="chain" id="PRO_5003580026" description="C-type lectin domain-containing protein" evidence="3">
    <location>
        <begin position="20"/>
        <end position="197"/>
    </location>
</feature>
<dbReference type="PANTHER" id="PTHR22803">
    <property type="entry name" value="MANNOSE, PHOSPHOLIPASE, LECTIN RECEPTOR RELATED"/>
    <property type="match status" value="1"/>
</dbReference>
<feature type="signal peptide" evidence="3">
    <location>
        <begin position="1"/>
        <end position="19"/>
    </location>
</feature>
<gene>
    <name evidence="5" type="primary">LOC102354644</name>
</gene>
<dbReference type="InterPro" id="IPR033989">
    <property type="entry name" value="CD209-like_CTLD"/>
</dbReference>
<sequence length="197" mass="23377">LLFAVFTMFLLVLISLVNTKSSQVNRDVQELKEMIKSLNGTYTFETAYPAKQKYMLISLLYSFSGRCPPDWDFFSGSCYFMSTASRPWHRAKDYCESKEAHLLVVNNANEQQYFSSILEPYHYWIGLSDTEEEMEWKWVDGTDYRTTPHFWDDGQPDNWNWGADHTEDCGSFHRYSYGRWNDDRCTTPYRFICEKET</sequence>
<dbReference type="InterPro" id="IPR001304">
    <property type="entry name" value="C-type_lectin-like"/>
</dbReference>
<protein>
    <recommendedName>
        <fullName evidence="4">C-type lectin domain-containing protein</fullName>
    </recommendedName>
</protein>
<dbReference type="AlphaFoldDB" id="H3BEN7"/>
<proteinExistence type="predicted"/>
<dbReference type="InterPro" id="IPR050111">
    <property type="entry name" value="C-type_lectin/snaclec_domain"/>
</dbReference>
<evidence type="ECO:0000313" key="5">
    <source>
        <dbReference type="Ensembl" id="ENSLACP00000020358.1"/>
    </source>
</evidence>
<dbReference type="Gene3D" id="3.10.100.10">
    <property type="entry name" value="Mannose-Binding Protein A, subunit A"/>
    <property type="match status" value="1"/>
</dbReference>
<dbReference type="InterPro" id="IPR016186">
    <property type="entry name" value="C-type_lectin-like/link_sf"/>
</dbReference>
<reference evidence="6" key="1">
    <citation type="submission" date="2011-08" db="EMBL/GenBank/DDBJ databases">
        <title>The draft genome of Latimeria chalumnae.</title>
        <authorList>
            <person name="Di Palma F."/>
            <person name="Alfoldi J."/>
            <person name="Johnson J."/>
            <person name="Berlin A."/>
            <person name="Gnerre S."/>
            <person name="Jaffe D."/>
            <person name="MacCallum I."/>
            <person name="Young S."/>
            <person name="Walker B.J."/>
            <person name="Lander E."/>
            <person name="Lindblad-Toh K."/>
        </authorList>
    </citation>
    <scope>NUCLEOTIDE SEQUENCE [LARGE SCALE GENOMIC DNA]</scope>
    <source>
        <strain evidence="6">Wild caught</strain>
    </source>
</reference>
<evidence type="ECO:0000313" key="6">
    <source>
        <dbReference type="Proteomes" id="UP000008672"/>
    </source>
</evidence>
<organism evidence="5 6">
    <name type="scientific">Latimeria chalumnae</name>
    <name type="common">Coelacanth</name>
    <dbReference type="NCBI Taxonomy" id="7897"/>
    <lineage>
        <taxon>Eukaryota</taxon>
        <taxon>Metazoa</taxon>
        <taxon>Chordata</taxon>
        <taxon>Craniata</taxon>
        <taxon>Vertebrata</taxon>
        <taxon>Euteleostomi</taxon>
        <taxon>Coelacanthiformes</taxon>
        <taxon>Coelacanthidae</taxon>
        <taxon>Latimeria</taxon>
    </lineage>
</organism>
<evidence type="ECO:0000256" key="1">
    <source>
        <dbReference type="ARBA" id="ARBA00022734"/>
    </source>
</evidence>
<reference evidence="5" key="3">
    <citation type="submission" date="2025-09" db="UniProtKB">
        <authorList>
            <consortium name="Ensembl"/>
        </authorList>
    </citation>
    <scope>IDENTIFICATION</scope>
</reference>
<dbReference type="InParanoid" id="H3BEN7"/>
<dbReference type="eggNOG" id="ENOG502R4S2">
    <property type="taxonomic scope" value="Eukaryota"/>
</dbReference>
<dbReference type="GeneTree" id="ENSGT01030000234575"/>
<keyword evidence="3" id="KW-0732">Signal</keyword>
<dbReference type="SMART" id="SM00034">
    <property type="entry name" value="CLECT"/>
    <property type="match status" value="1"/>
</dbReference>
<dbReference type="GO" id="GO:0030246">
    <property type="term" value="F:carbohydrate binding"/>
    <property type="evidence" value="ECO:0007669"/>
    <property type="project" value="UniProtKB-KW"/>
</dbReference>
<dbReference type="Proteomes" id="UP000008672">
    <property type="component" value="Unassembled WGS sequence"/>
</dbReference>
<dbReference type="OMA" id="TWRYLCL"/>
<dbReference type="PROSITE" id="PS50041">
    <property type="entry name" value="C_TYPE_LECTIN_2"/>
    <property type="match status" value="1"/>
</dbReference>
<accession>H3BEN7</accession>